<reference evidence="2 3" key="1">
    <citation type="journal article" date="2015" name="Sci. Rep.">
        <title>Genome of the facultative scuticociliatosis pathogen Pseudocohnilembus persalinus provides insight into its virulence through horizontal gene transfer.</title>
        <authorList>
            <person name="Xiong J."/>
            <person name="Wang G."/>
            <person name="Cheng J."/>
            <person name="Tian M."/>
            <person name="Pan X."/>
            <person name="Warren A."/>
            <person name="Jiang C."/>
            <person name="Yuan D."/>
            <person name="Miao W."/>
        </authorList>
    </citation>
    <scope>NUCLEOTIDE SEQUENCE [LARGE SCALE GENOMIC DNA]</scope>
    <source>
        <strain evidence="2">36N120E</strain>
    </source>
</reference>
<keyword evidence="3" id="KW-1185">Reference proteome</keyword>
<comment type="caution">
    <text evidence="2">The sequence shown here is derived from an EMBL/GenBank/DDBJ whole genome shotgun (WGS) entry which is preliminary data.</text>
</comment>
<evidence type="ECO:0000256" key="1">
    <source>
        <dbReference type="SAM" id="Coils"/>
    </source>
</evidence>
<dbReference type="InParanoid" id="A0A0V0QSY2"/>
<dbReference type="OrthoDB" id="326036at2759"/>
<feature type="coiled-coil region" evidence="1">
    <location>
        <begin position="268"/>
        <end position="324"/>
    </location>
</feature>
<gene>
    <name evidence="2" type="ORF">PPERSA_00594</name>
</gene>
<organism evidence="2 3">
    <name type="scientific">Pseudocohnilembus persalinus</name>
    <name type="common">Ciliate</name>
    <dbReference type="NCBI Taxonomy" id="266149"/>
    <lineage>
        <taxon>Eukaryota</taxon>
        <taxon>Sar</taxon>
        <taxon>Alveolata</taxon>
        <taxon>Ciliophora</taxon>
        <taxon>Intramacronucleata</taxon>
        <taxon>Oligohymenophorea</taxon>
        <taxon>Scuticociliatia</taxon>
        <taxon>Philasterida</taxon>
        <taxon>Pseudocohnilembidae</taxon>
        <taxon>Pseudocohnilembus</taxon>
    </lineage>
</organism>
<dbReference type="AlphaFoldDB" id="A0A0V0QSY2"/>
<protein>
    <submittedName>
        <fullName evidence="2">Uncharacterized protein</fullName>
    </submittedName>
</protein>
<dbReference type="EMBL" id="LDAU01000109">
    <property type="protein sequence ID" value="KRX05293.1"/>
    <property type="molecule type" value="Genomic_DNA"/>
</dbReference>
<sequence length="556" mass="66479">MNDLNLLQAQLTLIQKQFLQRQMQQLQQQQQQQENLVQNYSQQNQYQQFSINNQGMQQQQQQKQQYQQMFLEQQFGKENGLKNYNENGNNTNNNHVFGNGSEKGKGKFFLKDNLQDQKESEQDFENKIQKKIRVNPTLEKYISNQASEGTLDRIPLLMQENSMISTNQQIESLEQQQQQQKQIQHIKLENLEKKNIIIKCHFHPDQNITQICTNKYCMKQKLSCPICAEQFHSEHELQELQDYAEQLPRIIDQIQLNSQDEEKCWGKIQKLIDVNNKYLKDVENLTSKLQKGVFKLQSTLKIIQEKQLGEHKELKKKIELLQERYQNPEGHDLQNQVQEMTKIIHQVNKYEYNSISSYPQIIDIVELNEQLNGYSDQYLRDFAFYIVKIGEKQDLLERKFDNIDYKSLIEPQKESSNSKKVVKLTQVFHQIKGKAKKRDIINFVQWNEQKQEIKFVKDIKEKEEKSHYQLVFVCYIKNLESLEIDQIDEDLMAWIRKQVFDIYPQVKREKEEQRKMGNIKPSNKRRYCKLDFKFDIDVKNYLYSNSPIDTQSDFCI</sequence>
<evidence type="ECO:0000313" key="3">
    <source>
        <dbReference type="Proteomes" id="UP000054937"/>
    </source>
</evidence>
<name>A0A0V0QSY2_PSEPJ</name>
<feature type="coiled-coil region" evidence="1">
    <location>
        <begin position="9"/>
        <end position="43"/>
    </location>
</feature>
<keyword evidence="1" id="KW-0175">Coiled coil</keyword>
<evidence type="ECO:0000313" key="2">
    <source>
        <dbReference type="EMBL" id="KRX05293.1"/>
    </source>
</evidence>
<dbReference type="Proteomes" id="UP000054937">
    <property type="component" value="Unassembled WGS sequence"/>
</dbReference>
<feature type="coiled-coil region" evidence="1">
    <location>
        <begin position="156"/>
        <end position="194"/>
    </location>
</feature>
<proteinExistence type="predicted"/>
<accession>A0A0V0QSY2</accession>